<evidence type="ECO:0000313" key="1">
    <source>
        <dbReference type="EMBL" id="KAK5099076.1"/>
    </source>
</evidence>
<gene>
    <name evidence="1" type="ORF">LTR24_001477</name>
</gene>
<accession>A0ABR0KKT7</accession>
<protein>
    <submittedName>
        <fullName evidence="1">Uncharacterized protein</fullName>
    </submittedName>
</protein>
<evidence type="ECO:0000313" key="2">
    <source>
        <dbReference type="Proteomes" id="UP001345013"/>
    </source>
</evidence>
<reference evidence="1 2" key="1">
    <citation type="submission" date="2023-08" db="EMBL/GenBank/DDBJ databases">
        <title>Black Yeasts Isolated from many extreme environments.</title>
        <authorList>
            <person name="Coleine C."/>
            <person name="Stajich J.E."/>
            <person name="Selbmann L."/>
        </authorList>
    </citation>
    <scope>NUCLEOTIDE SEQUENCE [LARGE SCALE GENOMIC DNA]</scope>
    <source>
        <strain evidence="1 2">CCFEE 5885</strain>
    </source>
</reference>
<proteinExistence type="predicted"/>
<sequence>MSSSTMAQTQGRVTYISQQNRIVDITPASPDDTTMWLAASMTRQEIKASGAKHTVYVRASLPNGSRKRYPRRISYEALQIFSTAIYWSAWSSVISDDHVYGISVPVTSYEGLVPILEFIERTVGDDDGRVGSVGMQHKTPFYRYYRETQVAQSLGSRPIMMEMIGRLQGMRYKDKKPWGIQMEDMQLVYTHVKDPKHFVRQNISVSIARALLDKCLKDAQKVQEFMRDNPVVDQEIMALYHEEQEYRKAKAEEDVRAARRAKRGY</sequence>
<keyword evidence="2" id="KW-1185">Reference proteome</keyword>
<dbReference type="EMBL" id="JAVRRG010000011">
    <property type="protein sequence ID" value="KAK5099076.1"/>
    <property type="molecule type" value="Genomic_DNA"/>
</dbReference>
<comment type="caution">
    <text evidence="1">The sequence shown here is derived from an EMBL/GenBank/DDBJ whole genome shotgun (WGS) entry which is preliminary data.</text>
</comment>
<name>A0ABR0KKT7_9EURO</name>
<dbReference type="Proteomes" id="UP001345013">
    <property type="component" value="Unassembled WGS sequence"/>
</dbReference>
<organism evidence="1 2">
    <name type="scientific">Lithohypha guttulata</name>
    <dbReference type="NCBI Taxonomy" id="1690604"/>
    <lineage>
        <taxon>Eukaryota</taxon>
        <taxon>Fungi</taxon>
        <taxon>Dikarya</taxon>
        <taxon>Ascomycota</taxon>
        <taxon>Pezizomycotina</taxon>
        <taxon>Eurotiomycetes</taxon>
        <taxon>Chaetothyriomycetidae</taxon>
        <taxon>Chaetothyriales</taxon>
        <taxon>Trichomeriaceae</taxon>
        <taxon>Lithohypha</taxon>
    </lineage>
</organism>